<dbReference type="InterPro" id="IPR050177">
    <property type="entry name" value="Lipid_A_modif_metabolic_enz"/>
</dbReference>
<dbReference type="GO" id="GO:0050573">
    <property type="term" value="F:dTDP-4-dehydro-6-deoxyglucose reductase activity"/>
    <property type="evidence" value="ECO:0007669"/>
    <property type="project" value="UniProtKB-EC"/>
</dbReference>
<name>A0A1X6ZYM4_9RHOB</name>
<dbReference type="PANTHER" id="PTHR43245">
    <property type="entry name" value="BIFUNCTIONAL POLYMYXIN RESISTANCE PROTEIN ARNA"/>
    <property type="match status" value="1"/>
</dbReference>
<dbReference type="InterPro" id="IPR036291">
    <property type="entry name" value="NAD(P)-bd_dom_sf"/>
</dbReference>
<keyword evidence="4" id="KW-1185">Reference proteome</keyword>
<dbReference type="Gene3D" id="3.40.50.720">
    <property type="entry name" value="NAD(P)-binding Rossmann-like Domain"/>
    <property type="match status" value="1"/>
</dbReference>
<evidence type="ECO:0000259" key="2">
    <source>
        <dbReference type="Pfam" id="PF01370"/>
    </source>
</evidence>
<keyword evidence="3" id="KW-0560">Oxidoreductase</keyword>
<dbReference type="Pfam" id="PF01370">
    <property type="entry name" value="Epimerase"/>
    <property type="match status" value="1"/>
</dbReference>
<gene>
    <name evidence="3" type="primary">fcf1</name>
    <name evidence="3" type="ORF">ROJ8625_03312</name>
</gene>
<feature type="domain" description="NAD-dependent epimerase/dehydratase" evidence="2">
    <location>
        <begin position="6"/>
        <end position="237"/>
    </location>
</feature>
<dbReference type="InterPro" id="IPR001509">
    <property type="entry name" value="Epimerase_deHydtase"/>
</dbReference>
<dbReference type="OrthoDB" id="9801785at2"/>
<dbReference type="AlphaFoldDB" id="A0A1X6ZYM4"/>
<accession>A0A1X6ZYM4</accession>
<proteinExistence type="predicted"/>
<dbReference type="Proteomes" id="UP000193570">
    <property type="component" value="Unassembled WGS sequence"/>
</dbReference>
<evidence type="ECO:0000313" key="3">
    <source>
        <dbReference type="EMBL" id="SLN65047.1"/>
    </source>
</evidence>
<reference evidence="3 4" key="1">
    <citation type="submission" date="2017-03" db="EMBL/GenBank/DDBJ databases">
        <authorList>
            <person name="Afonso C.L."/>
            <person name="Miller P.J."/>
            <person name="Scott M.A."/>
            <person name="Spackman E."/>
            <person name="Goraichik I."/>
            <person name="Dimitrov K.M."/>
            <person name="Suarez D.L."/>
            <person name="Swayne D.E."/>
        </authorList>
    </citation>
    <scope>NUCLEOTIDE SEQUENCE [LARGE SCALE GENOMIC DNA]</scope>
    <source>
        <strain evidence="3 4">CECT 8625</strain>
    </source>
</reference>
<dbReference type="RefSeq" id="WP_085792997.1">
    <property type="nucleotide sequence ID" value="NZ_FWFK01000006.1"/>
</dbReference>
<dbReference type="EC" id="1.1.1.266" evidence="3"/>
<evidence type="ECO:0000313" key="4">
    <source>
        <dbReference type="Proteomes" id="UP000193570"/>
    </source>
</evidence>
<protein>
    <submittedName>
        <fullName evidence="3">dTDP-4-dehydro-6-deoxyglucose reductase</fullName>
        <ecNumber evidence="3">1.1.1.266</ecNumber>
    </submittedName>
</protein>
<organism evidence="3 4">
    <name type="scientific">Roseivivax jejudonensis</name>
    <dbReference type="NCBI Taxonomy" id="1529041"/>
    <lineage>
        <taxon>Bacteria</taxon>
        <taxon>Pseudomonadati</taxon>
        <taxon>Pseudomonadota</taxon>
        <taxon>Alphaproteobacteria</taxon>
        <taxon>Rhodobacterales</taxon>
        <taxon>Roseobacteraceae</taxon>
        <taxon>Roseivivax</taxon>
    </lineage>
</organism>
<feature type="region of interest" description="Disordered" evidence="1">
    <location>
        <begin position="325"/>
        <end position="345"/>
    </location>
</feature>
<evidence type="ECO:0000256" key="1">
    <source>
        <dbReference type="SAM" id="MobiDB-lite"/>
    </source>
</evidence>
<dbReference type="PANTHER" id="PTHR43245:SF13">
    <property type="entry name" value="UDP-D-APIOSE_UDP-D-XYLOSE SYNTHASE 2"/>
    <property type="match status" value="1"/>
</dbReference>
<sequence>MGIIGIYGATGFIGRHLVRRLVSRGLRVRAVSRSIPDGFRREFDGRCEMVVADLGDAEALEPTFDGLDTAINLVANARPAQGNAAVREDVQAGILPGIGFLERLTARSVPRLIFLSSGGAIYGPDVPVPTPESALPRPINSYGLSKLTLEKYIEMFGYEHGTDYTILRLSNVYGPGQMVRSGQGLVPAILGRCRTGAPIDILGDGSARRDYVWIGDVIAAIEAVLDRGAPQSTLNIGSGRAHSVTEVIAMIERVLGHALPKRNVPGRVTDVPHSVLDITRARSVLGWSPRKELSDGLAAVVAAELPFARLQPVFGTAERLPRLAPLRPGRRGSGAATAAVRRSAS</sequence>
<dbReference type="SUPFAM" id="SSF51735">
    <property type="entry name" value="NAD(P)-binding Rossmann-fold domains"/>
    <property type="match status" value="1"/>
</dbReference>
<dbReference type="EMBL" id="FWFK01000006">
    <property type="protein sequence ID" value="SLN65047.1"/>
    <property type="molecule type" value="Genomic_DNA"/>
</dbReference>